<gene>
    <name evidence="2" type="ORF">PQJ61_11030</name>
</gene>
<dbReference type="InterPro" id="IPR005097">
    <property type="entry name" value="Sacchrp_dh_NADP-bd"/>
</dbReference>
<dbReference type="Pfam" id="PF03435">
    <property type="entry name" value="Sacchrp_dh_NADP"/>
    <property type="match status" value="1"/>
</dbReference>
<proteinExistence type="predicted"/>
<dbReference type="Proteomes" id="UP001221217">
    <property type="component" value="Unassembled WGS sequence"/>
</dbReference>
<dbReference type="Gene3D" id="3.30.360.10">
    <property type="entry name" value="Dihydrodipicolinate Reductase, domain 2"/>
    <property type="match status" value="1"/>
</dbReference>
<dbReference type="EMBL" id="JAQQAL010000024">
    <property type="protein sequence ID" value="MDC7227283.1"/>
    <property type="molecule type" value="Genomic_DNA"/>
</dbReference>
<name>A0AAJ1MJC3_9SPIO</name>
<dbReference type="InterPro" id="IPR036291">
    <property type="entry name" value="NAD(P)-bd_dom_sf"/>
</dbReference>
<dbReference type="AlphaFoldDB" id="A0AAJ1MJC3"/>
<accession>A0AAJ1MJC3</accession>
<organism evidence="2 3">
    <name type="scientific">Candidatus Thalassospirochaeta sargassi</name>
    <dbReference type="NCBI Taxonomy" id="3119039"/>
    <lineage>
        <taxon>Bacteria</taxon>
        <taxon>Pseudomonadati</taxon>
        <taxon>Spirochaetota</taxon>
        <taxon>Spirochaetia</taxon>
        <taxon>Spirochaetales</taxon>
        <taxon>Spirochaetaceae</taxon>
        <taxon>Candidatus Thalassospirochaeta</taxon>
    </lineage>
</organism>
<reference evidence="2 3" key="1">
    <citation type="submission" date="2022-12" db="EMBL/GenBank/DDBJ databases">
        <title>Metagenome assembled genome from gulf of manar.</title>
        <authorList>
            <person name="Kohli P."/>
            <person name="Pk S."/>
            <person name="Venkata Ramana C."/>
            <person name="Sasikala C."/>
        </authorList>
    </citation>
    <scope>NUCLEOTIDE SEQUENCE [LARGE SCALE GENOMIC DNA]</scope>
    <source>
        <strain evidence="2">JB008</strain>
    </source>
</reference>
<comment type="caution">
    <text evidence="2">The sequence shown here is derived from an EMBL/GenBank/DDBJ whole genome shotgun (WGS) entry which is preliminary data.</text>
</comment>
<evidence type="ECO:0000313" key="3">
    <source>
        <dbReference type="Proteomes" id="UP001221217"/>
    </source>
</evidence>
<dbReference type="PANTHER" id="PTHR43796:SF2">
    <property type="entry name" value="CARBOXYNORSPERMIDINE SYNTHASE"/>
    <property type="match status" value="1"/>
</dbReference>
<sequence length="406" mass="44569">MKRLLVLGSGAQGSTVAKRMDEEPNVAEIICADYDEKAVSDLAGQLKKGKALQIDARNVENIVKAAVGVDLIVNALPMAFGRIVIEAALKAGVNYQDFAAADDPSMDWVEGIRVMLDETSAKFRAIGKTAVISTGSAPGIICVAARDAVRELDSCETINMYVWEGVKAKRFLPFWWSPEVAYADMSDEAFPFVNGNIIASKPFELPVTRDVPGSDTPIRFVEHAHDETVLMGLNSEKYFKGVRNVYFKYGGYGVDFAENLYKMGLLSEEPIEVDGQNVIPRKVALKLTPPAPKYHDEIKEILNEGLIDDSGAMIVEAIGTIKGKKVMVETHVNSLSCVDAFEKSGLTGETYFTGQGGALFTKLFVNDKIYQSGLISSDMLEYDQIDYYLEEAAKLDITLDKKMIEL</sequence>
<dbReference type="Gene3D" id="3.40.50.720">
    <property type="entry name" value="NAD(P)-binding Rossmann-like Domain"/>
    <property type="match status" value="1"/>
</dbReference>
<protein>
    <submittedName>
        <fullName evidence="2">Saccharopine dehydrogenase NADP-binding domain-containing protein</fullName>
    </submittedName>
</protein>
<feature type="domain" description="Saccharopine dehydrogenase NADP binding" evidence="1">
    <location>
        <begin position="5"/>
        <end position="130"/>
    </location>
</feature>
<dbReference type="PANTHER" id="PTHR43796">
    <property type="entry name" value="CARBOXYNORSPERMIDINE SYNTHASE"/>
    <property type="match status" value="1"/>
</dbReference>
<dbReference type="SUPFAM" id="SSF51735">
    <property type="entry name" value="NAD(P)-binding Rossmann-fold domains"/>
    <property type="match status" value="1"/>
</dbReference>
<evidence type="ECO:0000313" key="2">
    <source>
        <dbReference type="EMBL" id="MDC7227283.1"/>
    </source>
</evidence>
<evidence type="ECO:0000259" key="1">
    <source>
        <dbReference type="Pfam" id="PF03435"/>
    </source>
</evidence>